<dbReference type="GO" id="GO:0005198">
    <property type="term" value="F:structural molecule activity"/>
    <property type="evidence" value="ECO:0007669"/>
    <property type="project" value="UniProtKB-UniRule"/>
</dbReference>
<comment type="function">
    <text evidence="32">Envelope glycoprotein gp160: Oligomerizes in the host endoplasmic reticulum into predominantly trimers. In a second time, gp160 transits in the host Golgi, where glycosylation is completed. The precursor is then proteolytically cleaved in the trans-Golgi and thereby activated by cellular furin or furin-like proteases to produce gp120 and gp41.</text>
</comment>
<evidence type="ECO:0000256" key="30">
    <source>
        <dbReference type="ARBA" id="ARBA00023288"/>
    </source>
</evidence>
<keyword evidence="16 32" id="KW-0732">Signal</keyword>
<keyword evidence="26 32" id="KW-0564">Palmitate</keyword>
<evidence type="ECO:0000256" key="18">
    <source>
        <dbReference type="ARBA" id="ARBA00022844"/>
    </source>
</evidence>
<keyword evidence="28 32" id="KW-0325">Glycoprotein</keyword>
<keyword evidence="8 32" id="KW-1170">Fusion of virus membrane with host endosomal membrane</keyword>
<keyword evidence="23 32" id="KW-1039">Host endosome</keyword>
<evidence type="ECO:0000256" key="16">
    <source>
        <dbReference type="ARBA" id="ARBA00022729"/>
    </source>
</evidence>
<sequence length="850" mass="96088">MRVREIQRNCQNLWRWGTMLLGMLMTCSVAEKLWVTVYYGVPVWKEASTTLFCASDAKSYETEAHNIWATHACVPTDPNPREIRLENVTENFNMWKNNMVEQMHEDIISLWEQSLAPCVKLTPLCVTLNCIEYNAKNATTNANATNEGIGMKNCSFNITTEVRDKKKQVSALFYKLDVVPIGDNSNTSYRLINCNTSVITQACPKVSFEPIPIHYCAPAGFAILKCNDKKFNGTGTCKNVSTVQCTHGIRPVVSTQLLLNGSLAEEEIIIRSENLTNNAKIIIVQLNESVTINCTRPSNNTRKGIRIGPGQAYFTQEVTGDIRQAHCNVSGKEWDKTLQQVANKLRVLLNKTVINFNQSSGGDLEITKHTFNCGGEFFYCNTSRLFNSTWNSTWNDNSTTGGNDSTITLPCRIKQLINMWQRVGKAMYAPPIAGVISCTSNITGLLLTRDGGVDNQNNSETFRPGGGDMRDNWRSELYKYKVVRIEPLGLAPTKAKRRVVEREKRAIGLGALFLGFLGAAGSTMGAASLTLTVQARQLLSGIVQQQNNLLRAIEAQQHLLQLTVWGVKQLQARVLAVESYLRDQQLLGIWGCSGKHICTTNVPWNSSWSNRSLGEIWNNMTWMEWEREIDNYTGSIYSLIEESQIQQEKNEQELLKLDKWASLWNWFSITNWLWYIKIFIMIVGGLIGLRIVFAVLSLVNRVRQGYSPLSFQTLLPAPRGPDRPEGIEEEGGEQGRGRSIRLVNGFSALIWDDLRNLCLFSYHRLRDLILIATRIVQLLGRRGWEALKYLWNLLQYWIQELRNSAISLLNTIAIAVAEGTDRIIEIGQRICRAIINIPRRIRQGFERALL</sequence>
<feature type="region of interest" description="MPER; binding to GalCer" evidence="32">
    <location>
        <begin position="656"/>
        <end position="677"/>
    </location>
</feature>
<dbReference type="GO" id="GO:0020002">
    <property type="term" value="C:host cell plasma membrane"/>
    <property type="evidence" value="ECO:0007669"/>
    <property type="project" value="UniProtKB-SubCell"/>
</dbReference>
<dbReference type="GO" id="GO:0044175">
    <property type="term" value="C:host cell endosome membrane"/>
    <property type="evidence" value="ECO:0007669"/>
    <property type="project" value="UniProtKB-SubCell"/>
</dbReference>
<comment type="function">
    <text evidence="32">Transmembrane protein gp41: Acts as a class I viral fusion protein. Under the current model, the protein has at least 3 conformational states: pre-fusion native state, pre-hairpin intermediate state, and post-fusion hairpin state. During fusion of viral and target intracellular membranes, the coiled coil regions (heptad repeats) assume a trimer-of-hairpins structure, positioning the fusion peptide in close proximity to the C-terminal region of the ectodomain. The formation of this structure appears to drive apposition and subsequent fusion of viral and target cell membranes. Complete fusion occurs in host cell endosomes and is dynamin-dependent, however some lipid transfer might occur at the plasma membrane. The virus undergoes clathrin-dependent internalization long before endosomal fusion, thus minimizing the surface exposure of conserved viral epitopes during fusion and reducing the efficacy of inhibitors targeting these epitopes. Membranes fusion leads to delivery of the nucleocapsid into the cytoplasm.</text>
</comment>
<comment type="caution">
    <text evidence="32 33">Lacks conserved residue(s) required for the propagation of feature annotation.</text>
</comment>
<dbReference type="Gene3D" id="2.170.40.20">
    <property type="entry name" value="Human immunodeficiency virus 1, Gp160, envelope glycoprotein"/>
    <property type="match status" value="2"/>
</dbReference>
<dbReference type="GO" id="GO:1903911">
    <property type="term" value="P:positive regulation of receptor clustering"/>
    <property type="evidence" value="ECO:0007669"/>
    <property type="project" value="UniProtKB-UniRule"/>
</dbReference>
<dbReference type="InterPro" id="IPR036377">
    <property type="entry name" value="Gp120_core_sf"/>
</dbReference>
<keyword evidence="11 32" id="KW-0945">Host-virus interaction</keyword>
<feature type="site" description="Cleavage; by host furin" evidence="32">
    <location>
        <begin position="505"/>
        <end position="506"/>
    </location>
</feature>
<feature type="disulfide bond" evidence="32">
    <location>
        <begin position="592"/>
        <end position="598"/>
    </location>
</feature>
<evidence type="ECO:0000256" key="5">
    <source>
        <dbReference type="ARBA" id="ARBA00004578"/>
    </source>
</evidence>
<evidence type="ECO:0000256" key="17">
    <source>
        <dbReference type="ARBA" id="ARBA00022804"/>
    </source>
</evidence>
<dbReference type="GO" id="GO:0019064">
    <property type="term" value="P:fusion of virus membrane with host plasma membrane"/>
    <property type="evidence" value="ECO:0007669"/>
    <property type="project" value="UniProtKB-UniRule"/>
</dbReference>
<feature type="region of interest" description="Disordered" evidence="34">
    <location>
        <begin position="716"/>
        <end position="735"/>
    </location>
</feature>
<feature type="disulfide bond" evidence="32">
    <location>
        <begin position="216"/>
        <end position="245"/>
    </location>
</feature>
<comment type="PTM">
    <text evidence="32">Palmitoylation of the transmembrane protein and of Env polyprotein (prior to its proteolytic cleavage) is essential for their association with host cell membrane lipid rafts. Palmitoylation is therefore required for envelope trafficking to classical lipid rafts, but not for viral replication.</text>
</comment>
<dbReference type="InterPro" id="IPR037527">
    <property type="entry name" value="Gp160"/>
</dbReference>
<dbReference type="SUPFAM" id="SSF58069">
    <property type="entry name" value="Virus ectodomain"/>
    <property type="match status" value="1"/>
</dbReference>
<gene>
    <name evidence="32 37" type="primary">env</name>
</gene>
<comment type="domain">
    <text evidence="32 33">The 17 amino acids long immunosuppressive region is present in many retroviral envelope proteins. Synthetic peptides derived from this relatively conserved sequence inhibit immune function in vitro and in vivo.</text>
</comment>
<dbReference type="GO" id="GO:0019082">
    <property type="term" value="P:viral protein processing"/>
    <property type="evidence" value="ECO:0007669"/>
    <property type="project" value="UniProtKB-UniRule"/>
</dbReference>
<keyword evidence="13 32" id="KW-0165">Cleavage on pair of basic residues</keyword>
<dbReference type="FunFam" id="2.170.40.20:FF:000004">
    <property type="entry name" value="Envelope glycoprotein gp160"/>
    <property type="match status" value="1"/>
</dbReference>
<dbReference type="FunFam" id="1.20.5.490:FF:000001">
    <property type="entry name" value="Envelope glycoprotein gp160"/>
    <property type="match status" value="1"/>
</dbReference>
<evidence type="ECO:0000256" key="2">
    <source>
        <dbReference type="ARBA" id="ARBA00004433"/>
    </source>
</evidence>
<dbReference type="FunFam" id="1.10.287.210:FF:000001">
    <property type="entry name" value="Envelope glycoprotein gp160"/>
    <property type="match status" value="1"/>
</dbReference>
<feature type="coiled-coil region" evidence="32">
    <location>
        <begin position="627"/>
        <end position="661"/>
    </location>
</feature>
<dbReference type="GO" id="GO:0075512">
    <property type="term" value="P:clathrin-dependent endocytosis of virus by host cell"/>
    <property type="evidence" value="ECO:0007669"/>
    <property type="project" value="UniProtKB-UniRule"/>
</dbReference>
<feature type="short sequence motif" description="Di-leucine internalization motif" evidence="32">
    <location>
        <begin position="849"/>
        <end position="850"/>
    </location>
</feature>
<comment type="subcellular location">
    <molecule>Surface protein gp120</molecule>
    <subcellularLocation>
        <location evidence="32">Virion membrane</location>
        <topology evidence="32">Peripheral membrane protein</topology>
    </subcellularLocation>
    <subcellularLocation>
        <location evidence="32">Host cell membrane</location>
        <topology evidence="32">Peripheral membrane protein</topology>
    </subcellularLocation>
    <subcellularLocation>
        <location evidence="32">Host endosome membrane</location>
        <topology evidence="32">Single-pass type I membrane protein</topology>
    </subcellularLocation>
    <text evidence="32">The surface protein is not anchored to the viral envelope, but associates with the extravirion surface through its binding to TM. It is probably concentrated at the site of budding and incorporated into the virions possibly by contacts between the cytoplasmic tail of Env and the N-terminus of Gag.</text>
</comment>
<dbReference type="Pfam" id="PF00517">
    <property type="entry name" value="GP41"/>
    <property type="match status" value="1"/>
</dbReference>
<evidence type="ECO:0000256" key="11">
    <source>
        <dbReference type="ARBA" id="ARBA00022581"/>
    </source>
</evidence>
<evidence type="ECO:0000256" key="26">
    <source>
        <dbReference type="ARBA" id="ARBA00023139"/>
    </source>
</evidence>
<evidence type="ECO:0000256" key="19">
    <source>
        <dbReference type="ARBA" id="ARBA00022870"/>
    </source>
</evidence>
<reference evidence="37" key="1">
    <citation type="journal article" date="2013" name="Retrovirology">
        <title>HIV-1 envelope replication and ?4?7 utilization among newly infected subjects and their corresponding heterosexual partners.</title>
        <authorList>
            <person name="Pena-Cruz V."/>
            <person name="Etemad B."/>
            <person name="Chatziandreou N."/>
            <person name="Nyein P.H."/>
            <person name="Stock S."/>
            <person name="Reynolds S.J."/>
            <person name="Laeyendecker O."/>
            <person name="Gray R.H."/>
            <person name="Serwadda D."/>
            <person name="Lee S.J."/>
            <person name="Quinn T.C."/>
            <person name="Sagar M."/>
        </authorList>
    </citation>
    <scope>NUCLEOTIDE SEQUENCE</scope>
    <source>
        <strain evidence="37">394</strain>
    </source>
</reference>
<organismHost>
    <name type="scientific">Homo sapiens</name>
    <name type="common">Human</name>
    <dbReference type="NCBI Taxonomy" id="9606"/>
</organismHost>
<dbReference type="Gene3D" id="1.20.5.490">
    <property type="entry name" value="Single helix bin"/>
    <property type="match status" value="1"/>
</dbReference>
<protein>
    <recommendedName>
        <fullName evidence="32">Envelope glycoprotein gp160</fullName>
    </recommendedName>
    <alternativeName>
        <fullName evidence="32">Env polyprotein</fullName>
    </alternativeName>
    <component>
        <recommendedName>
            <fullName evidence="32">Surface protein gp120</fullName>
            <shortName evidence="32">SU</shortName>
        </recommendedName>
        <alternativeName>
            <fullName evidence="32">Glycoprotein 120</fullName>
            <shortName evidence="32">gp120</shortName>
        </alternativeName>
    </component>
    <component>
        <recommendedName>
            <fullName evidence="32">Transmembrane protein gp41</fullName>
            <shortName evidence="32">TM</shortName>
        </recommendedName>
        <alternativeName>
            <fullName evidence="32">Glycoprotein 41</fullName>
            <shortName evidence="32">gp41</shortName>
        </alternativeName>
    </component>
</protein>
<keyword evidence="10 32" id="KW-1165">Clathrin-mediated endocytosis of virus by host</keyword>
<comment type="domain">
    <text evidence="32">The membrane proximal external region (MPER) present in gp41 is a tryptophan-rich region recognized by the antibodies 2F5, Z13, and 4E10. MPER seems to play a role in fusion.</text>
</comment>
<keyword evidence="30 32" id="KW-0449">Lipoprotein</keyword>
<keyword evidence="21 32" id="KW-1164">Virus endocytosis by host</keyword>
<comment type="subcellular location">
    <molecule>Transmembrane protein gp41</molecule>
    <subcellularLocation>
        <location evidence="32">Virion membrane</location>
        <topology evidence="32">Single-pass type I membrane protein</topology>
    </subcellularLocation>
    <subcellularLocation>
        <location evidence="32">Host cell membrane</location>
        <topology evidence="32">Single-pass type I membrane protein</topology>
    </subcellularLocation>
    <subcellularLocation>
        <location evidence="32">Host endosome membrane</location>
        <topology evidence="32">Single-pass type I membrane protein</topology>
    </subcellularLocation>
    <text evidence="32">It is probably concentrated at the site of budding and incorporated into the virions possibly by contacts between the cytoplasmic tail of Env and the N-terminus of Gag.</text>
</comment>
<keyword evidence="12 32" id="KW-1162">Viral penetration into host cytoplasm</keyword>
<keyword evidence="25 32" id="KW-0472">Membrane</keyword>
<comment type="PTM">
    <text evidence="32">Specific enzymatic cleavages in vivo yield mature proteins. Envelope glycoproteins are synthesized as a inactive precursor that is heavily N-glycosylated and processed likely by host cell furin in the Golgi to yield the mature SU and TM proteins. The cleavage site between SU and TM requires the minimal sequence [KR]-X-[KR]-R. About 2 of the 9 disulfide bonds of gp41 are reduced by P4HB/PDI, following binding to CD4 receptor.</text>
</comment>
<feature type="disulfide bond" evidence="32">
    <location>
        <begin position="226"/>
        <end position="237"/>
    </location>
</feature>
<evidence type="ECO:0000256" key="7">
    <source>
        <dbReference type="ARBA" id="ARBA00022506"/>
    </source>
</evidence>
<evidence type="ECO:0000256" key="29">
    <source>
        <dbReference type="ARBA" id="ARBA00023280"/>
    </source>
</evidence>
<evidence type="ECO:0000256" key="9">
    <source>
        <dbReference type="ARBA" id="ARBA00022511"/>
    </source>
</evidence>
<dbReference type="EMBL" id="KF986064">
    <property type="protein sequence ID" value="AHF81791.1"/>
    <property type="molecule type" value="Genomic_DNA"/>
</dbReference>
<evidence type="ECO:0000256" key="15">
    <source>
        <dbReference type="ARBA" id="ARBA00022703"/>
    </source>
</evidence>
<evidence type="ECO:0000259" key="35">
    <source>
        <dbReference type="Pfam" id="PF00516"/>
    </source>
</evidence>
<feature type="domain" description="Human immunodeficiency virus 1 envelope glycoprotein Gp120" evidence="35">
    <location>
        <begin position="33"/>
        <end position="144"/>
    </location>
</feature>
<evidence type="ECO:0000256" key="22">
    <source>
        <dbReference type="ARBA" id="ARBA00022989"/>
    </source>
</evidence>
<keyword evidence="18 32" id="KW-0946">Virion</keyword>
<dbReference type="GO" id="GO:0019062">
    <property type="term" value="P:virion attachment to host cell"/>
    <property type="evidence" value="ECO:0007669"/>
    <property type="project" value="UniProtKB-UniRule"/>
</dbReference>
<comment type="miscellaneous">
    <text evidence="32">HIV-1 lineages are divided in three main groups, M (for Major), O (for Outlier), and N (for New, or Non-M, Non-O). The vast majority of strains found worldwide belong to the group M. Group O seems to be endemic to and largely confined to Cameroon and neighboring countries in West Central Africa, where these viruses represent a small minority of HIV-1 strains. The group N is represented by a limited number of isolates from Cameroonian persons. The group M is further subdivided in 9 clades or subtypes (A to D, F to H, J and K).</text>
</comment>
<dbReference type="InterPro" id="IPR000777">
    <property type="entry name" value="HIV1_Gp120"/>
</dbReference>
<evidence type="ECO:0000256" key="6">
    <source>
        <dbReference type="ARBA" id="ARBA00004650"/>
    </source>
</evidence>
<evidence type="ECO:0000256" key="14">
    <source>
        <dbReference type="ARBA" id="ARBA00022692"/>
    </source>
</evidence>
<dbReference type="GO" id="GO:0016020">
    <property type="term" value="C:membrane"/>
    <property type="evidence" value="ECO:0007669"/>
    <property type="project" value="UniProtKB-UniRule"/>
</dbReference>
<evidence type="ECO:0000256" key="25">
    <source>
        <dbReference type="ARBA" id="ARBA00023136"/>
    </source>
</evidence>
<dbReference type="GO" id="GO:1903908">
    <property type="term" value="P:positive regulation of plasma membrane raft polarization"/>
    <property type="evidence" value="ECO:0007669"/>
    <property type="project" value="UniProtKB-UniRule"/>
</dbReference>
<evidence type="ECO:0000256" key="31">
    <source>
        <dbReference type="ARBA" id="ARBA00023296"/>
    </source>
</evidence>
<evidence type="ECO:0000256" key="4">
    <source>
        <dbReference type="ARBA" id="ARBA00004563"/>
    </source>
</evidence>
<dbReference type="Gene3D" id="1.10.287.210">
    <property type="match status" value="1"/>
</dbReference>
<evidence type="ECO:0000256" key="13">
    <source>
        <dbReference type="ARBA" id="ARBA00022685"/>
    </source>
</evidence>
<keyword evidence="29 32" id="KW-0899">Viral immunoevasion</keyword>
<comment type="subcellular location">
    <subcellularLocation>
        <location evidence="3">Host cell membrane</location>
        <topology evidence="3">Peripheral membrane protein</topology>
    </subcellularLocation>
    <subcellularLocation>
        <location evidence="1">Host cell membrane</location>
        <topology evidence="1">Single-pass type I membrane protein</topology>
    </subcellularLocation>
    <subcellularLocation>
        <location evidence="2">Host endosome membrane</location>
        <topology evidence="2">Peripheral membrane protein</topology>
    </subcellularLocation>
    <subcellularLocation>
        <location evidence="5">Host endosome membrane</location>
        <topology evidence="5">Single-pass type I membrane protein</topology>
    </subcellularLocation>
    <subcellularLocation>
        <location evidence="6">Virion membrane</location>
        <topology evidence="6">Peripheral membrane protein</topology>
    </subcellularLocation>
    <subcellularLocation>
        <location evidence="4">Virion membrane</location>
        <topology evidence="4">Single-pass type I membrane protein</topology>
    </subcellularLocation>
</comment>
<keyword evidence="27 32" id="KW-1015">Disulfide bond</keyword>
<evidence type="ECO:0000256" key="8">
    <source>
        <dbReference type="ARBA" id="ARBA00022510"/>
    </source>
</evidence>
<feature type="region of interest" description="Fusion peptide" evidence="32">
    <location>
        <begin position="506"/>
        <end position="526"/>
    </location>
</feature>
<keyword evidence="24 32" id="KW-0175">Coiled coil</keyword>
<name>W0I6R3_HV1</name>
<comment type="subunit">
    <text evidence="32">The mature envelope protein (Env) consists of a homotrimer of non-covalently associated gp120-gp41 heterodimers. The resulting complex protrudes from the virus surface as a spike. There seems to be as few as 10 spikes on the average virion. Surface protein gp120 interacts with host CD4, CCR5 and CXCR4. Gp120 also interacts with the C-type lectins CD209/DC-SIGN and CLEC4M/DC-SIGNR (collectively referred to as DC-SIGN(R)). Gp120 and gp41 interact with GalCer. Gp120 interacts with host ITGA4/ITGB7 complex; on CD4+ T-cells, this interaction results in rapid activation of integrin ITGAL/LFA-1, which facilitates efficient cell-to-cell spreading of HIV-1. Gp120 interacts with cell-associated heparan sulfate; this interaction increases virus infectivity on permissive cells and may be involved in infection of CD4- cells.</text>
</comment>
<feature type="domain" description="Human immunodeficiency virus 1 envelope glycoprotein Gp120" evidence="35">
    <location>
        <begin position="150"/>
        <end position="505"/>
    </location>
</feature>
<feature type="short sequence motif" description="YXXL motif; contains endocytosis signal" evidence="32">
    <location>
        <begin position="706"/>
        <end position="709"/>
    </location>
</feature>
<dbReference type="HAMAP" id="MF_04083">
    <property type="entry name" value="HIV_ENV"/>
    <property type="match status" value="1"/>
</dbReference>
<evidence type="ECO:0000256" key="32">
    <source>
        <dbReference type="HAMAP-Rule" id="MF_04083"/>
    </source>
</evidence>
<keyword evidence="14 32" id="KW-0812">Transmembrane</keyword>
<comment type="miscellaneous">
    <text evidence="32">Inhibitors targeting HIV-1 viral envelope proteins are used as antiretroviral drugs. Attachment of virions to the cell surface via non-specific interactions and CD4 binding can be blocked by inhibitors that include cyanovirin-N, cyclotriazadisulfonamide analogs, PRO 2000, TNX 355 and PRO 542. In addition, BMS 806 can block CD4-induced conformational changes. Env interactions with the coreceptor molecules can be targeted by CCR5 antagonists including SCH-D, maraviroc (UK 427857) and aplaviroc (GW 873140), and the CXCR4 antagonist AMD 070. Fusion of viral and cellular membranes can be inhibited by peptides such as enfuvirtide and tifuvirtide (T 1249). Resistance to inhibitors associated with mutations in Env are observed. Most of the time, single mutations confer only a modest reduction in drug susceptibility. Combination of several mutations is usually required to develop a high-level drug resistance.</text>
</comment>
<comment type="PTM">
    <text evidence="32">Highly glycosylated by host. The high number of glycan on the protein is reffered to as 'glycan shield' because it contributes to hide protein sequence from adaptive immune system.</text>
</comment>
<keyword evidence="19 32" id="KW-1043">Host membrane</keyword>
<dbReference type="CDD" id="cd09909">
    <property type="entry name" value="HIV-1-like_HR1-HR2"/>
    <property type="match status" value="1"/>
</dbReference>
<dbReference type="GO" id="GO:0055036">
    <property type="term" value="C:virion membrane"/>
    <property type="evidence" value="ECO:0007669"/>
    <property type="project" value="UniProtKB-SubCell"/>
</dbReference>
<comment type="domain">
    <text evidence="32">Some of the most genetically diverse regions of the viral genome are present in Env. They are called variable regions 1 through 5 (V1 through V5). Coreceptor usage of gp120 is determined mainly by the primary structure of the third variable region (V3) in the outer domain of gp120. The sequence of V3 determines which coreceptor, CCR5 and/or CXCR4 (corresponding to R5/macrophage, X4/T cell and R5X4/T cell and macrophage tropism), is used to trigger the fusion potential of the Env complex, and hence which cells the virus can infect. Binding to CCR5 involves a region adjacent in addition to V3.</text>
</comment>
<evidence type="ECO:0000256" key="21">
    <source>
        <dbReference type="ARBA" id="ARBA00022890"/>
    </source>
</evidence>
<dbReference type="FunFam" id="2.170.40.20:FF:000003">
    <property type="entry name" value="Envelope glycoprotein gp160"/>
    <property type="match status" value="1"/>
</dbReference>
<dbReference type="InterPro" id="IPR000328">
    <property type="entry name" value="GP41-like"/>
</dbReference>
<organism evidence="37">
    <name type="scientific">Human immunodeficiency virus type 1</name>
    <name type="common">HIV-1</name>
    <dbReference type="NCBI Taxonomy" id="11676"/>
    <lineage>
        <taxon>Viruses</taxon>
        <taxon>Riboviria</taxon>
        <taxon>Pararnavirae</taxon>
        <taxon>Artverviricota</taxon>
        <taxon>Revtraviricetes</taxon>
        <taxon>Ortervirales</taxon>
        <taxon>Retroviridae</taxon>
        <taxon>Orthoretrovirinae</taxon>
        <taxon>Lentivirus</taxon>
        <taxon>Lentivirus humimdef1</taxon>
    </lineage>
</organism>
<comment type="domain">
    <text evidence="32">The YXXL motif is involved in determining the exact site of viral release at the surface of infected mononuclear cells and promotes endocytosis. YXXL and di-leucine endocytosis motifs interact directly or indirectly with the clathrin adapter complexes, opperate independently, and their activities are not additive.</text>
</comment>
<evidence type="ECO:0000256" key="3">
    <source>
        <dbReference type="ARBA" id="ARBA00004505"/>
    </source>
</evidence>
<comment type="similarity">
    <text evidence="32">Belongs to the HIV-1 env protein family.</text>
</comment>
<feature type="region of interest" description="CD4-binding loop" evidence="32">
    <location>
        <begin position="359"/>
        <end position="369"/>
    </location>
</feature>
<dbReference type="SUPFAM" id="SSF56502">
    <property type="entry name" value="gp120 core"/>
    <property type="match status" value="2"/>
</dbReference>
<evidence type="ECO:0000256" key="12">
    <source>
        <dbReference type="ARBA" id="ARBA00022595"/>
    </source>
</evidence>
<keyword evidence="9 32" id="KW-1032">Host cell membrane</keyword>
<dbReference type="GO" id="GO:0039654">
    <property type="term" value="P:fusion of virus membrane with host endosome membrane"/>
    <property type="evidence" value="ECO:0007669"/>
    <property type="project" value="UniProtKB-UniRule"/>
</dbReference>
<evidence type="ECO:0000256" key="1">
    <source>
        <dbReference type="ARBA" id="ARBA00004402"/>
    </source>
</evidence>
<dbReference type="GO" id="GO:0019031">
    <property type="term" value="C:viral envelope"/>
    <property type="evidence" value="ECO:0007669"/>
    <property type="project" value="UniProtKB-KW"/>
</dbReference>
<evidence type="ECO:0000259" key="36">
    <source>
        <dbReference type="Pfam" id="PF00517"/>
    </source>
</evidence>
<keyword evidence="17 32" id="KW-1161">Viral attachment to host cell</keyword>
<feature type="disulfide bond" evidence="32">
    <location>
        <begin position="53"/>
        <end position="73"/>
    </location>
</feature>
<keyword evidence="31 32" id="KW-1160">Virus entry into host cell</keyword>
<evidence type="ECO:0000256" key="28">
    <source>
        <dbReference type="ARBA" id="ARBA00023180"/>
    </source>
</evidence>
<feature type="transmembrane region" description="Helical" evidence="33">
    <location>
        <begin position="672"/>
        <end position="699"/>
    </location>
</feature>
<evidence type="ECO:0000256" key="27">
    <source>
        <dbReference type="ARBA" id="ARBA00023157"/>
    </source>
</evidence>
<keyword evidence="20 32" id="KW-0261">Viral envelope protein</keyword>
<evidence type="ECO:0000256" key="34">
    <source>
        <dbReference type="SAM" id="MobiDB-lite"/>
    </source>
</evidence>
<proteinExistence type="inferred from homology"/>
<feature type="topological domain" description="Cytoplasmic" evidence="32">
    <location>
        <begin position="700"/>
        <end position="850"/>
    </location>
</feature>
<dbReference type="GO" id="GO:0052031">
    <property type="term" value="P:symbiont-mediated perturbation of host defense response"/>
    <property type="evidence" value="ECO:0007669"/>
    <property type="project" value="UniProtKB-UniRule"/>
</dbReference>
<dbReference type="Pfam" id="PF00516">
    <property type="entry name" value="GP120"/>
    <property type="match status" value="2"/>
</dbReference>
<feature type="region of interest" description="Immunosuppression" evidence="32">
    <location>
        <begin position="568"/>
        <end position="586"/>
    </location>
</feature>
<feature type="chain" id="PRO_5023527715" description="Transmembrane protein gp41" evidence="32">
    <location>
        <begin position="506"/>
        <end position="850"/>
    </location>
</feature>
<feature type="lipid moiety-binding region" description="S-palmitoyl cysteine; by host" evidence="32">
    <location>
        <position position="831"/>
    </location>
</feature>
<keyword evidence="22 32" id="KW-1133">Transmembrane helix</keyword>
<evidence type="ECO:0000256" key="23">
    <source>
        <dbReference type="ARBA" id="ARBA00023046"/>
    </source>
</evidence>
<evidence type="ECO:0000256" key="20">
    <source>
        <dbReference type="ARBA" id="ARBA00022879"/>
    </source>
</evidence>
<evidence type="ECO:0000313" key="37">
    <source>
        <dbReference type="EMBL" id="AHF81791.1"/>
    </source>
</evidence>
<feature type="lipid moiety-binding region" description="S-palmitoyl cysteine; by host" evidence="32">
    <location>
        <position position="758"/>
    </location>
</feature>
<accession>W0I6R3</accession>
<feature type="transmembrane region" description="Helical" evidence="33">
    <location>
        <begin position="506"/>
        <end position="529"/>
    </location>
</feature>
<feature type="chain" id="PRO_5023527714" description="Envelope glycoprotein gp160" evidence="32">
    <location>
        <begin position="32"/>
        <end position="850"/>
    </location>
</feature>
<feature type="domain" description="Retroviral envelope protein GP41-like" evidence="36">
    <location>
        <begin position="524"/>
        <end position="714"/>
    </location>
</feature>
<evidence type="ECO:0000256" key="24">
    <source>
        <dbReference type="ARBA" id="ARBA00023054"/>
    </source>
</evidence>
<evidence type="ECO:0000256" key="10">
    <source>
        <dbReference type="ARBA" id="ARBA00022570"/>
    </source>
</evidence>
<comment type="domain">
    <text evidence="32">The CD4-binding region is targeted by the antibody b12.</text>
</comment>
<keyword evidence="15 32" id="KW-0053">Apoptosis</keyword>
<comment type="function">
    <text evidence="32">Surface protein gp120: Attaches the virus to the host lymphoid cell by binding to the primary receptor CD4. This interaction induces a structural rearrangement creating a high affinity binding site for a chemokine coreceptor like CXCR4 and/or CCR5. Acts as a ligand for CD209/DC-SIGN and CLEC4M/DC-SIGNR, which are respectively found on dendritic cells (DCs), and on endothelial cells of liver sinusoids and lymph node sinuses. These interactions allow capture of viral particles at mucosal surfaces by these cells and subsequent transmission to permissive cells. HIV subverts the migration properties of dendritic cells to gain access to CD4+ T-cells in lymph nodes. Virus transmission to permissive T-cells occurs either in trans (without DCs infection, through viral capture and transmission), or in cis (following DCs productive infection, through the usual CD4-gp120 interaction), thereby inducing a robust infection. In trans infection, bound virions remain infectious over days and it is proposed that they are not degraded, but protected in non-lysosomal acidic organelles within the DCs close to the cell membrane thus contributing to the viral infectious potential during DCs' migration from the periphery to the lymphoid tissues. On arrival at lymphoid tissues, intact virions recycle back to DCs' cell surface allowing virus transmission to CD4+ T-cells.</text>
</comment>
<evidence type="ECO:0000256" key="33">
    <source>
        <dbReference type="RuleBase" id="RU363095"/>
    </source>
</evidence>
<keyword evidence="7 32" id="KW-1168">Fusion of virus membrane with host membrane</keyword>